<evidence type="ECO:0000256" key="3">
    <source>
        <dbReference type="ARBA" id="ARBA00022679"/>
    </source>
</evidence>
<evidence type="ECO:0000256" key="5">
    <source>
        <dbReference type="RuleBase" id="RU362057"/>
    </source>
</evidence>
<evidence type="ECO:0000256" key="4">
    <source>
        <dbReference type="RuleBase" id="RU003718"/>
    </source>
</evidence>
<accession>A0A2N9ILC1</accession>
<dbReference type="Pfam" id="PF00201">
    <property type="entry name" value="UDPGT"/>
    <property type="match status" value="1"/>
</dbReference>
<dbReference type="EMBL" id="OIVN01006027">
    <property type="protein sequence ID" value="SPD24889.1"/>
    <property type="molecule type" value="Genomic_DNA"/>
</dbReference>
<organism evidence="6">
    <name type="scientific">Fagus sylvatica</name>
    <name type="common">Beechnut</name>
    <dbReference type="NCBI Taxonomy" id="28930"/>
    <lineage>
        <taxon>Eukaryota</taxon>
        <taxon>Viridiplantae</taxon>
        <taxon>Streptophyta</taxon>
        <taxon>Embryophyta</taxon>
        <taxon>Tracheophyta</taxon>
        <taxon>Spermatophyta</taxon>
        <taxon>Magnoliopsida</taxon>
        <taxon>eudicotyledons</taxon>
        <taxon>Gunneridae</taxon>
        <taxon>Pentapetalae</taxon>
        <taxon>rosids</taxon>
        <taxon>fabids</taxon>
        <taxon>Fagales</taxon>
        <taxon>Fagaceae</taxon>
        <taxon>Fagus</taxon>
    </lineage>
</organism>
<dbReference type="CDD" id="cd03784">
    <property type="entry name" value="GT1_Gtf-like"/>
    <property type="match status" value="1"/>
</dbReference>
<keyword evidence="3 4" id="KW-0808">Transferase</keyword>
<evidence type="ECO:0000256" key="2">
    <source>
        <dbReference type="ARBA" id="ARBA00022676"/>
    </source>
</evidence>
<reference evidence="6" key="1">
    <citation type="submission" date="2018-02" db="EMBL/GenBank/DDBJ databases">
        <authorList>
            <person name="Cohen D.B."/>
            <person name="Kent A.D."/>
        </authorList>
    </citation>
    <scope>NUCLEOTIDE SEQUENCE</scope>
</reference>
<evidence type="ECO:0000313" key="6">
    <source>
        <dbReference type="EMBL" id="SPD24889.1"/>
    </source>
</evidence>
<evidence type="ECO:0000256" key="1">
    <source>
        <dbReference type="ARBA" id="ARBA00009995"/>
    </source>
</evidence>
<proteinExistence type="inferred from homology"/>
<protein>
    <recommendedName>
        <fullName evidence="5">Glycosyltransferase</fullName>
        <ecNumber evidence="5">2.4.1.-</ecNumber>
    </recommendedName>
</protein>
<keyword evidence="2 4" id="KW-0328">Glycosyltransferase</keyword>
<dbReference type="Gene3D" id="3.40.50.2000">
    <property type="entry name" value="Glycogen Phosphorylase B"/>
    <property type="match status" value="2"/>
</dbReference>
<name>A0A2N9ILC1_FAGSY</name>
<dbReference type="PROSITE" id="PS00375">
    <property type="entry name" value="UDPGT"/>
    <property type="match status" value="1"/>
</dbReference>
<dbReference type="GO" id="GO:0008194">
    <property type="term" value="F:UDP-glycosyltransferase activity"/>
    <property type="evidence" value="ECO:0007669"/>
    <property type="project" value="InterPro"/>
</dbReference>
<dbReference type="AlphaFoldDB" id="A0A2N9ILC1"/>
<dbReference type="FunFam" id="3.40.50.2000:FF:000054">
    <property type="entry name" value="Glycosyltransferase"/>
    <property type="match status" value="1"/>
</dbReference>
<dbReference type="InterPro" id="IPR035595">
    <property type="entry name" value="UDP_glycos_trans_CS"/>
</dbReference>
<dbReference type="EC" id="2.4.1.-" evidence="5"/>
<sequence length="478" mass="53280">METSSKPHVALLPLPGMGHMIPYLGLGKRFVTHHNFKVTIFLVGLHTSHTEFKTIISDMSNDLCDIVQLPPVDISSLVDPNATIGVRIAVSMRETVPAFRSLIATMNPSPNILITDIFGTDSFSVADEFNMSKYLFVASEAWFLALTIYTPTLDKEIPGEYIHQKEPLKIPGCMSVRVEDLFDPLKDRTNQTYDEYLLAGIRVAMIDGALVNSWEELQPETFAALRDEKLLGCVLKGPVYPVGPIVTKSNSLPSSMSDLFEWLHKQPNDSVVYVSFGSGGTLSHEQMIELALGLELSKQRFVWVVRAPTEEPGNKTYLNGRSGGDDNDQFWYLPKGFLSRVQNVGYVISDWVSQVDILSHPSVGGFISHCGWNSTLESILNGVPMIAYPLFAEQRMNATMLTEEFGMAVRLEVLPSKNVVGREEIRKKVRKIMVDKEGHVIRDRVNELKYSAEKAMCKGGSSHKALSELAKICEARMH</sequence>
<dbReference type="PANTHER" id="PTHR48046:SF1">
    <property type="entry name" value="GLYCOSYLTRANSFERASE-RELATED"/>
    <property type="match status" value="1"/>
</dbReference>
<dbReference type="SUPFAM" id="SSF53756">
    <property type="entry name" value="UDP-Glycosyltransferase/glycogen phosphorylase"/>
    <property type="match status" value="1"/>
</dbReference>
<comment type="similarity">
    <text evidence="1 4">Belongs to the UDP-glycosyltransferase family.</text>
</comment>
<gene>
    <name evidence="6" type="ORF">FSB_LOCUS52771</name>
</gene>
<dbReference type="InterPro" id="IPR002213">
    <property type="entry name" value="UDP_glucos_trans"/>
</dbReference>
<dbReference type="PANTHER" id="PTHR48046">
    <property type="entry name" value="UDP-GLYCOSYLTRANSFERASE 72E1"/>
    <property type="match status" value="1"/>
</dbReference>
<dbReference type="FunFam" id="3.40.50.2000:FF:000056">
    <property type="entry name" value="Glycosyltransferase"/>
    <property type="match status" value="1"/>
</dbReference>